<evidence type="ECO:0000256" key="1">
    <source>
        <dbReference type="SAM" id="SignalP"/>
    </source>
</evidence>
<name>A0ABX1HD68_9BACT</name>
<organism evidence="2 3">
    <name type="scientific">Hymenobacter artigasi</name>
    <dbReference type="NCBI Taxonomy" id="2719616"/>
    <lineage>
        <taxon>Bacteria</taxon>
        <taxon>Pseudomonadati</taxon>
        <taxon>Bacteroidota</taxon>
        <taxon>Cytophagia</taxon>
        <taxon>Cytophagales</taxon>
        <taxon>Hymenobacteraceae</taxon>
        <taxon>Hymenobacter</taxon>
    </lineage>
</organism>
<dbReference type="Proteomes" id="UP000717634">
    <property type="component" value="Unassembled WGS sequence"/>
</dbReference>
<accession>A0ABX1HD68</accession>
<protein>
    <recommendedName>
        <fullName evidence="4">CHRD domain-containing protein</fullName>
    </recommendedName>
</protein>
<dbReference type="EMBL" id="JAAVTK010000002">
    <property type="protein sequence ID" value="NKI88164.1"/>
    <property type="molecule type" value="Genomic_DNA"/>
</dbReference>
<keyword evidence="1" id="KW-0732">Signal</keyword>
<proteinExistence type="predicted"/>
<feature type="chain" id="PRO_5045853986" description="CHRD domain-containing protein" evidence="1">
    <location>
        <begin position="21"/>
        <end position="193"/>
    </location>
</feature>
<comment type="caution">
    <text evidence="2">The sequence shown here is derived from an EMBL/GenBank/DDBJ whole genome shotgun (WGS) entry which is preliminary data.</text>
</comment>
<evidence type="ECO:0008006" key="4">
    <source>
        <dbReference type="Google" id="ProtNLM"/>
    </source>
</evidence>
<evidence type="ECO:0000313" key="3">
    <source>
        <dbReference type="Proteomes" id="UP000717634"/>
    </source>
</evidence>
<sequence length="193" mass="21084">MLKFLSLFSCWLIASGSICQSPPADFPDTPTITGESVGKARIGMPVAKLKELYRGCTFTPVHLLAYGFDDTNAKPGGMVVKSGNQQLFLYFVDWQTKKKVACLLAFHPAYKTANGIHAGSTSGQLKTALPTVQVVPNMMLPKFQTAFSGDLEKPGLAYIFFKQPELGKYTVADEPTKITASNGRISWIQIRSN</sequence>
<feature type="signal peptide" evidence="1">
    <location>
        <begin position="1"/>
        <end position="20"/>
    </location>
</feature>
<keyword evidence="3" id="KW-1185">Reference proteome</keyword>
<reference evidence="2 3" key="1">
    <citation type="submission" date="2020-03" db="EMBL/GenBank/DDBJ databases">
        <title>Genomic Encyclopedia of Type Strains, Phase IV (KMG-V): Genome sequencing to study the core and pangenomes of soil and plant-associated prokaryotes.</title>
        <authorList>
            <person name="Whitman W."/>
        </authorList>
    </citation>
    <scope>NUCLEOTIDE SEQUENCE [LARGE SCALE GENOMIC DNA]</scope>
    <source>
        <strain evidence="2 3">1B</strain>
    </source>
</reference>
<dbReference type="RefSeq" id="WP_168671818.1">
    <property type="nucleotide sequence ID" value="NZ_JAAVTK010000002.1"/>
</dbReference>
<evidence type="ECO:0000313" key="2">
    <source>
        <dbReference type="EMBL" id="NKI88164.1"/>
    </source>
</evidence>
<gene>
    <name evidence="2" type="ORF">HBN54_000751</name>
</gene>